<keyword evidence="2 9" id="KW-0813">Transport</keyword>
<evidence type="ECO:0000313" key="11">
    <source>
        <dbReference type="EMBL" id="MBB5054040.1"/>
    </source>
</evidence>
<keyword evidence="5 9" id="KW-0812">Transmembrane</keyword>
<evidence type="ECO:0000259" key="10">
    <source>
        <dbReference type="Pfam" id="PF04290"/>
    </source>
</evidence>
<evidence type="ECO:0000256" key="3">
    <source>
        <dbReference type="ARBA" id="ARBA00022475"/>
    </source>
</evidence>
<dbReference type="AlphaFoldDB" id="A0A840N4H4"/>
<dbReference type="Proteomes" id="UP000521227">
    <property type="component" value="Unassembled WGS sequence"/>
</dbReference>
<feature type="domain" description="Tripartite ATP-independent periplasmic transporters DctQ component" evidence="10">
    <location>
        <begin position="21"/>
        <end position="151"/>
    </location>
</feature>
<evidence type="ECO:0000256" key="4">
    <source>
        <dbReference type="ARBA" id="ARBA00022519"/>
    </source>
</evidence>
<feature type="transmembrane region" description="Helical" evidence="9">
    <location>
        <begin position="44"/>
        <end position="61"/>
    </location>
</feature>
<comment type="function">
    <text evidence="9">Part of the tripartite ATP-independent periplasmic (TRAP) transport system.</text>
</comment>
<keyword evidence="3" id="KW-1003">Cell membrane</keyword>
<accession>A0A840N4H4</accession>
<organism evidence="11 12">
    <name type="scientific">Afipia massiliensis</name>
    <dbReference type="NCBI Taxonomy" id="211460"/>
    <lineage>
        <taxon>Bacteria</taxon>
        <taxon>Pseudomonadati</taxon>
        <taxon>Pseudomonadota</taxon>
        <taxon>Alphaproteobacteria</taxon>
        <taxon>Hyphomicrobiales</taxon>
        <taxon>Nitrobacteraceae</taxon>
        <taxon>Afipia</taxon>
    </lineage>
</organism>
<dbReference type="PANTHER" id="PTHR35011">
    <property type="entry name" value="2,3-DIKETO-L-GULONATE TRAP TRANSPORTER SMALL PERMEASE PROTEIN YIAM"/>
    <property type="match status" value="1"/>
</dbReference>
<dbReference type="GO" id="GO:0022857">
    <property type="term" value="F:transmembrane transporter activity"/>
    <property type="evidence" value="ECO:0007669"/>
    <property type="project" value="UniProtKB-UniRule"/>
</dbReference>
<evidence type="ECO:0000256" key="9">
    <source>
        <dbReference type="RuleBase" id="RU369079"/>
    </source>
</evidence>
<evidence type="ECO:0000256" key="1">
    <source>
        <dbReference type="ARBA" id="ARBA00004429"/>
    </source>
</evidence>
<gene>
    <name evidence="11" type="ORF">HNQ36_004042</name>
</gene>
<proteinExistence type="inferred from homology"/>
<evidence type="ECO:0000256" key="5">
    <source>
        <dbReference type="ARBA" id="ARBA00022692"/>
    </source>
</evidence>
<dbReference type="Pfam" id="PF04290">
    <property type="entry name" value="DctQ"/>
    <property type="match status" value="1"/>
</dbReference>
<comment type="similarity">
    <text evidence="8 9">Belongs to the TRAP transporter small permease family.</text>
</comment>
<evidence type="ECO:0000256" key="8">
    <source>
        <dbReference type="ARBA" id="ARBA00038436"/>
    </source>
</evidence>
<dbReference type="EMBL" id="JACHIJ010000006">
    <property type="protein sequence ID" value="MBB5054040.1"/>
    <property type="molecule type" value="Genomic_DNA"/>
</dbReference>
<feature type="transmembrane region" description="Helical" evidence="9">
    <location>
        <begin position="12"/>
        <end position="32"/>
    </location>
</feature>
<comment type="subcellular location">
    <subcellularLocation>
        <location evidence="1 9">Cell inner membrane</location>
        <topology evidence="1 9">Multi-pass membrane protein</topology>
    </subcellularLocation>
</comment>
<evidence type="ECO:0000256" key="2">
    <source>
        <dbReference type="ARBA" id="ARBA00022448"/>
    </source>
</evidence>
<comment type="subunit">
    <text evidence="9">The complex comprises the extracytoplasmic solute receptor protein and the two transmembrane proteins.</text>
</comment>
<comment type="caution">
    <text evidence="11">The sequence shown here is derived from an EMBL/GenBank/DDBJ whole genome shotgun (WGS) entry which is preliminary data.</text>
</comment>
<dbReference type="GO" id="GO:0005886">
    <property type="term" value="C:plasma membrane"/>
    <property type="evidence" value="ECO:0007669"/>
    <property type="project" value="UniProtKB-SubCell"/>
</dbReference>
<keyword evidence="4 9" id="KW-0997">Cell inner membrane</keyword>
<keyword evidence="6 9" id="KW-1133">Transmembrane helix</keyword>
<name>A0A840N4H4_9BRAD</name>
<evidence type="ECO:0000256" key="6">
    <source>
        <dbReference type="ARBA" id="ARBA00022989"/>
    </source>
</evidence>
<evidence type="ECO:0000256" key="7">
    <source>
        <dbReference type="ARBA" id="ARBA00023136"/>
    </source>
</evidence>
<feature type="transmembrane region" description="Helical" evidence="9">
    <location>
        <begin position="82"/>
        <end position="105"/>
    </location>
</feature>
<evidence type="ECO:0000313" key="12">
    <source>
        <dbReference type="Proteomes" id="UP000521227"/>
    </source>
</evidence>
<reference evidence="11 12" key="1">
    <citation type="submission" date="2020-08" db="EMBL/GenBank/DDBJ databases">
        <title>Genomic Encyclopedia of Type Strains, Phase IV (KMG-IV): sequencing the most valuable type-strain genomes for metagenomic binning, comparative biology and taxonomic classification.</title>
        <authorList>
            <person name="Goeker M."/>
        </authorList>
    </citation>
    <scope>NUCLEOTIDE SEQUENCE [LARGE SCALE GENOMIC DNA]</scope>
    <source>
        <strain evidence="11 12">DSM 17498</strain>
    </source>
</reference>
<protein>
    <recommendedName>
        <fullName evidence="9">TRAP transporter small permease protein</fullName>
    </recommendedName>
</protein>
<dbReference type="InterPro" id="IPR007387">
    <property type="entry name" value="TRAP_DctQ"/>
</dbReference>
<keyword evidence="7 9" id="KW-0472">Membrane</keyword>
<dbReference type="InterPro" id="IPR055348">
    <property type="entry name" value="DctQ"/>
</dbReference>
<dbReference type="PANTHER" id="PTHR35011:SF4">
    <property type="entry name" value="SLL1102 PROTEIN"/>
    <property type="match status" value="1"/>
</dbReference>
<sequence>MIDGISDVAGYIAKWLVLLACLVSAGNAVVRYLVSYSSNGLLEIQWYMFGGIVLLGAAQTLRLNEHVRVDLLYSWVTDRTRLWIDIFGFTVFLLPVMAYLTYLTWPFFFSSFQSKEMSMNAGGLILWPAKALLPAGFALLFIQGLGELAKRTAALAGAIRINTHYEAPLQ</sequence>
<feature type="transmembrane region" description="Helical" evidence="9">
    <location>
        <begin position="125"/>
        <end position="142"/>
    </location>
</feature>